<accession>A0A382LTN5</accession>
<dbReference type="InterPro" id="IPR029044">
    <property type="entry name" value="Nucleotide-diphossugar_trans"/>
</dbReference>
<name>A0A382LTN5_9ZZZZ</name>
<organism evidence="2">
    <name type="scientific">marine metagenome</name>
    <dbReference type="NCBI Taxonomy" id="408172"/>
    <lineage>
        <taxon>unclassified sequences</taxon>
        <taxon>metagenomes</taxon>
        <taxon>ecological metagenomes</taxon>
    </lineage>
</organism>
<evidence type="ECO:0000259" key="1">
    <source>
        <dbReference type="Pfam" id="PF00535"/>
    </source>
</evidence>
<dbReference type="EMBL" id="UINC01089209">
    <property type="protein sequence ID" value="SVC40104.1"/>
    <property type="molecule type" value="Genomic_DNA"/>
</dbReference>
<reference evidence="2" key="1">
    <citation type="submission" date="2018-05" db="EMBL/GenBank/DDBJ databases">
        <authorList>
            <person name="Lanie J.A."/>
            <person name="Ng W.-L."/>
            <person name="Kazmierczak K.M."/>
            <person name="Andrzejewski T.M."/>
            <person name="Davidsen T.M."/>
            <person name="Wayne K.J."/>
            <person name="Tettelin H."/>
            <person name="Glass J.I."/>
            <person name="Rusch D."/>
            <person name="Podicherti R."/>
            <person name="Tsui H.-C.T."/>
            <person name="Winkler M.E."/>
        </authorList>
    </citation>
    <scope>NUCLEOTIDE SEQUENCE</scope>
</reference>
<dbReference type="InterPro" id="IPR001173">
    <property type="entry name" value="Glyco_trans_2-like"/>
</dbReference>
<proteinExistence type="predicted"/>
<dbReference type="Pfam" id="PF00535">
    <property type="entry name" value="Glycos_transf_2"/>
    <property type="match status" value="1"/>
</dbReference>
<gene>
    <name evidence="2" type="ORF">METZ01_LOCUS292958</name>
</gene>
<dbReference type="SUPFAM" id="SSF53448">
    <property type="entry name" value="Nucleotide-diphospho-sugar transferases"/>
    <property type="match status" value="1"/>
</dbReference>
<dbReference type="Gene3D" id="3.90.550.10">
    <property type="entry name" value="Spore Coat Polysaccharide Biosynthesis Protein SpsA, Chain A"/>
    <property type="match status" value="1"/>
</dbReference>
<sequence length="208" mass="23446">MSLLSIVTITFNNFDELLHTVESVKDLKCCEHLIINGGKCQKTLEFLQSFSGKSISEPDQGISDAFNKGIKLSQGSAVILLNSGDILLDQTYPEKALHILKEHPEVDFVHANELYDDAMIGEFVMRPLRKQNNLYPNIGKGMPYRHQTMVVRKTVYEKVGLFDLKYVTSDYDWICRWENSCIKISGSAYYLQGNPVIKMDGGGISSTQ</sequence>
<feature type="domain" description="Glycosyltransferase 2-like" evidence="1">
    <location>
        <begin position="5"/>
        <end position="153"/>
    </location>
</feature>
<feature type="non-terminal residue" evidence="2">
    <location>
        <position position="208"/>
    </location>
</feature>
<dbReference type="AlphaFoldDB" id="A0A382LTN5"/>
<protein>
    <recommendedName>
        <fullName evidence="1">Glycosyltransferase 2-like domain-containing protein</fullName>
    </recommendedName>
</protein>
<evidence type="ECO:0000313" key="2">
    <source>
        <dbReference type="EMBL" id="SVC40104.1"/>
    </source>
</evidence>